<dbReference type="Pfam" id="PF17820">
    <property type="entry name" value="PDZ_6"/>
    <property type="match status" value="1"/>
</dbReference>
<dbReference type="InterPro" id="IPR007549">
    <property type="entry name" value="DUF512"/>
</dbReference>
<accession>A0A7X2XEK4</accession>
<feature type="domain" description="Putative radical SAM N-terminal" evidence="3">
    <location>
        <begin position="68"/>
        <end position="215"/>
    </location>
</feature>
<protein>
    <submittedName>
        <fullName evidence="4">DUF512 domain-containing protein</fullName>
    </submittedName>
</protein>
<evidence type="ECO:0000259" key="3">
    <source>
        <dbReference type="Pfam" id="PF19238"/>
    </source>
</evidence>
<proteinExistence type="predicted"/>
<dbReference type="InterPro" id="IPR058240">
    <property type="entry name" value="rSAM_sf"/>
</dbReference>
<dbReference type="InterPro" id="IPR013785">
    <property type="entry name" value="Aldolase_TIM"/>
</dbReference>
<dbReference type="EMBL" id="WNBW01000001">
    <property type="protein sequence ID" value="MTU03426.1"/>
    <property type="molecule type" value="Genomic_DNA"/>
</dbReference>
<dbReference type="Pfam" id="PF04459">
    <property type="entry name" value="DUF512"/>
    <property type="match status" value="1"/>
</dbReference>
<dbReference type="Pfam" id="PF19238">
    <property type="entry name" value="Radical_SAM_2"/>
    <property type="match status" value="1"/>
</dbReference>
<evidence type="ECO:0000313" key="5">
    <source>
        <dbReference type="EMBL" id="MTU03426.1"/>
    </source>
</evidence>
<dbReference type="Gene3D" id="2.30.42.10">
    <property type="match status" value="1"/>
</dbReference>
<dbReference type="Proteomes" id="UP000484547">
    <property type="component" value="Unassembled WGS sequence"/>
</dbReference>
<reference evidence="6 7" key="1">
    <citation type="journal article" date="2019" name="Nat. Med.">
        <title>A library of human gut bacterial isolates paired with longitudinal multiomics data enables mechanistic microbiome research.</title>
        <authorList>
            <person name="Poyet M."/>
            <person name="Groussin M."/>
            <person name="Gibbons S.M."/>
            <person name="Avila-Pacheco J."/>
            <person name="Jiang X."/>
            <person name="Kearney S.M."/>
            <person name="Perrotta A.R."/>
            <person name="Berdy B."/>
            <person name="Zhao S."/>
            <person name="Lieberman T.D."/>
            <person name="Swanson P.K."/>
            <person name="Smith M."/>
            <person name="Roesemann S."/>
            <person name="Alexander J.E."/>
            <person name="Rich S.A."/>
            <person name="Livny J."/>
            <person name="Vlamakis H."/>
            <person name="Clish C."/>
            <person name="Bullock K."/>
            <person name="Deik A."/>
            <person name="Scott J."/>
            <person name="Pierce K.A."/>
            <person name="Xavier R.J."/>
            <person name="Alm E.J."/>
        </authorList>
    </citation>
    <scope>NUCLEOTIDE SEQUENCE [LARGE SCALE GENOMIC DNA]</scope>
    <source>
        <strain evidence="4 7">BIOML-A13</strain>
        <strain evidence="5 6">BIOML-A3</strain>
    </source>
</reference>
<dbReference type="Proteomes" id="UP000443070">
    <property type="component" value="Unassembled WGS sequence"/>
</dbReference>
<feature type="domain" description="PDZ" evidence="2">
    <location>
        <begin position="4"/>
        <end position="53"/>
    </location>
</feature>
<organism evidence="4 7">
    <name type="scientific">Phascolarctobacterium faecium</name>
    <dbReference type="NCBI Taxonomy" id="33025"/>
    <lineage>
        <taxon>Bacteria</taxon>
        <taxon>Bacillati</taxon>
        <taxon>Bacillota</taxon>
        <taxon>Negativicutes</taxon>
        <taxon>Acidaminococcales</taxon>
        <taxon>Acidaminococcaceae</taxon>
        <taxon>Phascolarctobacterium</taxon>
    </lineage>
</organism>
<name>A0A7X2XEK4_9FIRM</name>
<evidence type="ECO:0000313" key="6">
    <source>
        <dbReference type="Proteomes" id="UP000443070"/>
    </source>
</evidence>
<evidence type="ECO:0000313" key="7">
    <source>
        <dbReference type="Proteomes" id="UP000484547"/>
    </source>
</evidence>
<dbReference type="OrthoDB" id="9774724at2"/>
<dbReference type="AlphaFoldDB" id="A0A7X2XEK4"/>
<dbReference type="InterPro" id="IPR041489">
    <property type="entry name" value="PDZ_6"/>
</dbReference>
<dbReference type="InterPro" id="IPR045375">
    <property type="entry name" value="Put_radical_SAM-like_N"/>
</dbReference>
<dbReference type="Gene3D" id="3.20.20.70">
    <property type="entry name" value="Aldolase class I"/>
    <property type="match status" value="1"/>
</dbReference>
<sequence>MQGIISAVRRNSLAENAGIKAGEKLCAVNGVSVHDIIELSYLVADEQIVLTIEDSECRQRQIVIEKYTDEELGLEFEAAVFDGVTTCYNNCVFCFVDQMIPGMRESLYVRDDDYRLSFLYGNFITLTNMKEEDFEQIIKTHMSPLYISVHATRPEVRCQMMNNRFAGELMSKINRLVEAGISIHTQIVCCPGYNDGEVLEQTYRDLEALAPMVETMAVVPVGITKHREHLTPMRLFSKPEAAAIVDKVTVWQQECREKFGKSFVYLGDEFYLLAEKQLPDASWYDGFPQIENGIGLSRSFIDEWQQIAAKTDVCNHSVDAVIPVGTSAYKILQPLLDNFNNKTGSKHSFIPVNNEFFGETINVTGLLVGKDILNAAQGMKRIILPAVVLNQDNLFLDDMSFDDFKKAFDGKVECAVNARELVMLLSR</sequence>
<comment type="caution">
    <text evidence="4">The sequence shown here is derived from an EMBL/GenBank/DDBJ whole genome shotgun (WGS) entry which is preliminary data.</text>
</comment>
<evidence type="ECO:0000313" key="4">
    <source>
        <dbReference type="EMBL" id="MTT75294.1"/>
    </source>
</evidence>
<dbReference type="InterPro" id="IPR036034">
    <property type="entry name" value="PDZ_sf"/>
</dbReference>
<keyword evidence="6" id="KW-1185">Reference proteome</keyword>
<dbReference type="SUPFAM" id="SSF102114">
    <property type="entry name" value="Radical SAM enzymes"/>
    <property type="match status" value="1"/>
</dbReference>
<feature type="domain" description="DUF512" evidence="1">
    <location>
        <begin position="219"/>
        <end position="413"/>
    </location>
</feature>
<gene>
    <name evidence="4" type="ORF">GMD11_03285</name>
    <name evidence="5" type="ORF">GMD18_03285</name>
</gene>
<dbReference type="RefSeq" id="WP_155163661.1">
    <property type="nucleotide sequence ID" value="NZ_CAUHOP010000077.1"/>
</dbReference>
<evidence type="ECO:0000259" key="1">
    <source>
        <dbReference type="Pfam" id="PF04459"/>
    </source>
</evidence>
<dbReference type="SUPFAM" id="SSF50156">
    <property type="entry name" value="PDZ domain-like"/>
    <property type="match status" value="1"/>
</dbReference>
<evidence type="ECO:0000259" key="2">
    <source>
        <dbReference type="Pfam" id="PF17820"/>
    </source>
</evidence>
<dbReference type="EMBL" id="WNBM01000001">
    <property type="protein sequence ID" value="MTT75294.1"/>
    <property type="molecule type" value="Genomic_DNA"/>
</dbReference>